<proteinExistence type="predicted"/>
<evidence type="ECO:0000256" key="1">
    <source>
        <dbReference type="SAM" id="MobiDB-lite"/>
    </source>
</evidence>
<feature type="compositionally biased region" description="Low complexity" evidence="1">
    <location>
        <begin position="71"/>
        <end position="88"/>
    </location>
</feature>
<accession>A0AAE1FJ02</accession>
<dbReference type="AlphaFoldDB" id="A0AAE1FJ02"/>
<sequence length="100" mass="11050">MDDMRHSLGHGWRTWKDVILTFHSPFPPPTSSHLPPTHLPSPFTYLQSPFFQPLPLTFLPPSVTLPPTVPSPSSTHLPSPLSNHLTPPSSTPPPLTFLQS</sequence>
<dbReference type="EMBL" id="JAWQEG010002262">
    <property type="protein sequence ID" value="KAK3873093.1"/>
    <property type="molecule type" value="Genomic_DNA"/>
</dbReference>
<keyword evidence="3" id="KW-1185">Reference proteome</keyword>
<feature type="region of interest" description="Disordered" evidence="1">
    <location>
        <begin position="63"/>
        <end position="100"/>
    </location>
</feature>
<organism evidence="2 3">
    <name type="scientific">Petrolisthes cinctipes</name>
    <name type="common">Flat porcelain crab</name>
    <dbReference type="NCBI Taxonomy" id="88211"/>
    <lineage>
        <taxon>Eukaryota</taxon>
        <taxon>Metazoa</taxon>
        <taxon>Ecdysozoa</taxon>
        <taxon>Arthropoda</taxon>
        <taxon>Crustacea</taxon>
        <taxon>Multicrustacea</taxon>
        <taxon>Malacostraca</taxon>
        <taxon>Eumalacostraca</taxon>
        <taxon>Eucarida</taxon>
        <taxon>Decapoda</taxon>
        <taxon>Pleocyemata</taxon>
        <taxon>Anomura</taxon>
        <taxon>Galatheoidea</taxon>
        <taxon>Porcellanidae</taxon>
        <taxon>Petrolisthes</taxon>
    </lineage>
</organism>
<feature type="compositionally biased region" description="Pro residues" evidence="1">
    <location>
        <begin position="89"/>
        <end position="100"/>
    </location>
</feature>
<comment type="caution">
    <text evidence="2">The sequence shown here is derived from an EMBL/GenBank/DDBJ whole genome shotgun (WGS) entry which is preliminary data.</text>
</comment>
<evidence type="ECO:0000313" key="2">
    <source>
        <dbReference type="EMBL" id="KAK3873093.1"/>
    </source>
</evidence>
<reference evidence="2" key="1">
    <citation type="submission" date="2023-10" db="EMBL/GenBank/DDBJ databases">
        <title>Genome assemblies of two species of porcelain crab, Petrolisthes cinctipes and Petrolisthes manimaculis (Anomura: Porcellanidae).</title>
        <authorList>
            <person name="Angst P."/>
        </authorList>
    </citation>
    <scope>NUCLEOTIDE SEQUENCE</scope>
    <source>
        <strain evidence="2">PB745_01</strain>
        <tissue evidence="2">Gill</tissue>
    </source>
</reference>
<protein>
    <submittedName>
        <fullName evidence="2">Uncharacterized protein</fullName>
    </submittedName>
</protein>
<evidence type="ECO:0000313" key="3">
    <source>
        <dbReference type="Proteomes" id="UP001286313"/>
    </source>
</evidence>
<dbReference type="Proteomes" id="UP001286313">
    <property type="component" value="Unassembled WGS sequence"/>
</dbReference>
<name>A0AAE1FJ02_PETCI</name>
<gene>
    <name evidence="2" type="ORF">Pcinc_021849</name>
</gene>